<accession>A0ABS2V483</accession>
<keyword evidence="1" id="KW-0614">Plasmid</keyword>
<sequence>MHESFADAKLRSARWKSHGFRISPEVLGNLKERLNADRRSTGNSGLALGHYVDAALRHLPKAVEDQIEMAAAFEAKQLWDQERTQPSNYRVGESAYLLMSTLKLALQEADFGRRGTYVVSAAIERLLASLAAEGPLRRPDRQRS</sequence>
<comment type="caution">
    <text evidence="1">The sequence shown here is derived from an EMBL/GenBank/DDBJ whole genome shotgun (WGS) entry which is preliminary data.</text>
</comment>
<dbReference type="EMBL" id="JAFEJA010000003">
    <property type="protein sequence ID" value="MBM9624479.1"/>
    <property type="molecule type" value="Genomic_DNA"/>
</dbReference>
<geneLocation type="plasmid" evidence="1">
    <name>unnamed1</name>
</geneLocation>
<keyword evidence="2" id="KW-1185">Reference proteome</keyword>
<dbReference type="Proteomes" id="UP000664109">
    <property type="component" value="Unassembled WGS sequence"/>
</dbReference>
<organism evidence="1 2">
    <name type="scientific">Streptomyces zhihengii</name>
    <dbReference type="NCBI Taxonomy" id="1818004"/>
    <lineage>
        <taxon>Bacteria</taxon>
        <taxon>Bacillati</taxon>
        <taxon>Actinomycetota</taxon>
        <taxon>Actinomycetes</taxon>
        <taxon>Kitasatosporales</taxon>
        <taxon>Streptomycetaceae</taxon>
        <taxon>Streptomyces</taxon>
    </lineage>
</organism>
<evidence type="ECO:0000313" key="2">
    <source>
        <dbReference type="Proteomes" id="UP000664109"/>
    </source>
</evidence>
<proteinExistence type="predicted"/>
<protein>
    <submittedName>
        <fullName evidence="1">Uncharacterized protein</fullName>
    </submittedName>
</protein>
<name>A0ABS2V483_9ACTN</name>
<evidence type="ECO:0000313" key="1">
    <source>
        <dbReference type="EMBL" id="MBM9624479.1"/>
    </source>
</evidence>
<gene>
    <name evidence="1" type="ORF">JE024_38670</name>
</gene>
<reference evidence="1 2" key="1">
    <citation type="journal article" date="2016" name="Arch. Microbiol.">
        <title>Streptomyces zhihengii sp. nov., isolated from rhizospheric soil of Psammosilene tunicoides.</title>
        <authorList>
            <person name="Huang M.J."/>
            <person name="Fei J.J."/>
            <person name="Salam N."/>
            <person name="Kim C.J."/>
            <person name="Hozzein W.N."/>
            <person name="Xiao M."/>
            <person name="Huang H.Q."/>
            <person name="Li W.J."/>
        </authorList>
    </citation>
    <scope>NUCLEOTIDE SEQUENCE [LARGE SCALE GENOMIC DNA]</scope>
    <source>
        <strain evidence="1 2">YIM T102</strain>
    </source>
</reference>